<feature type="region of interest" description="Disordered" evidence="1">
    <location>
        <begin position="1"/>
        <end position="37"/>
    </location>
</feature>
<reference evidence="3 4" key="1">
    <citation type="submission" date="2013-09" db="EMBL/GenBank/DDBJ databases">
        <title>Whole genome shotgun sequence of Novosphingobium tardaugens NBRC 16725.</title>
        <authorList>
            <person name="Isaki S."/>
            <person name="Hosoyama A."/>
            <person name="Tsuchikane K."/>
            <person name="Katsumata H."/>
            <person name="Ando Y."/>
            <person name="Yamazaki S."/>
            <person name="Fujita N."/>
        </authorList>
    </citation>
    <scope>NUCLEOTIDE SEQUENCE [LARGE SCALE GENOMIC DNA]</scope>
    <source>
        <strain evidence="3 4">NBRC 16725</strain>
    </source>
</reference>
<dbReference type="PANTHER" id="PTHR43252">
    <property type="entry name" value="TRANSCRIPTIONAL REGULATOR YQJI"/>
    <property type="match status" value="1"/>
</dbReference>
<keyword evidence="4" id="KW-1185">Reference proteome</keyword>
<dbReference type="OrthoDB" id="9814826at2"/>
<dbReference type="Gene3D" id="1.10.10.10">
    <property type="entry name" value="Winged helix-like DNA-binding domain superfamily/Winged helix DNA-binding domain"/>
    <property type="match status" value="1"/>
</dbReference>
<evidence type="ECO:0000256" key="1">
    <source>
        <dbReference type="SAM" id="MobiDB-lite"/>
    </source>
</evidence>
<protein>
    <submittedName>
        <fullName evidence="3">Putative PadR family transcriptional regulator</fullName>
    </submittedName>
</protein>
<dbReference type="InterPro" id="IPR005149">
    <property type="entry name" value="Tscrpt_reg_PadR_N"/>
</dbReference>
<feature type="compositionally biased region" description="Basic residues" evidence="1">
    <location>
        <begin position="25"/>
        <end position="37"/>
    </location>
</feature>
<dbReference type="SUPFAM" id="SSF46785">
    <property type="entry name" value="Winged helix' DNA-binding domain"/>
    <property type="match status" value="1"/>
</dbReference>
<dbReference type="EMBL" id="BASZ01000002">
    <property type="protein sequence ID" value="GAD48079.1"/>
    <property type="molecule type" value="Genomic_DNA"/>
</dbReference>
<evidence type="ECO:0000313" key="4">
    <source>
        <dbReference type="Proteomes" id="UP000016568"/>
    </source>
</evidence>
<gene>
    <name evidence="3" type="ORF">NT2_02_01620</name>
</gene>
<dbReference type="Pfam" id="PF03551">
    <property type="entry name" value="PadR"/>
    <property type="match status" value="1"/>
</dbReference>
<feature type="compositionally biased region" description="Basic and acidic residues" evidence="1">
    <location>
        <begin position="7"/>
        <end position="19"/>
    </location>
</feature>
<proteinExistence type="predicted"/>
<name>U2ZRT1_9SPHN</name>
<dbReference type="KEGG" id="ntd:EGO55_00330"/>
<feature type="domain" description="Transcription regulator PadR N-terminal" evidence="2">
    <location>
        <begin position="51"/>
        <end position="119"/>
    </location>
</feature>
<sequence>MRGAGRNKGESFDGSHEEVGFGGGRRGRGGHAGHGGRRRRLFDSAELQLLLLSLAGEQPAHGYELIRGIEARSNGGYSPSPGVVYPALTFMEEAGLLEAVQDGARKNYRATEEGKAHIAANADAVAHVQARLTSLAQVRERTDGAPIRRAMQNLKTAIFDRLSQDQVDRETILRVAGFIDDAARNIERIDV</sequence>
<accession>U2ZRT1</accession>
<dbReference type="PANTHER" id="PTHR43252:SF7">
    <property type="entry name" value="TRANSCRIPTIONAL REGULATOR YQJI"/>
    <property type="match status" value="1"/>
</dbReference>
<dbReference type="eggNOG" id="COG1695">
    <property type="taxonomic scope" value="Bacteria"/>
</dbReference>
<dbReference type="InterPro" id="IPR036390">
    <property type="entry name" value="WH_DNA-bd_sf"/>
</dbReference>
<dbReference type="Proteomes" id="UP000016568">
    <property type="component" value="Unassembled WGS sequence"/>
</dbReference>
<evidence type="ECO:0000313" key="3">
    <source>
        <dbReference type="EMBL" id="GAD48079.1"/>
    </source>
</evidence>
<dbReference type="AlphaFoldDB" id="U2ZRT1"/>
<evidence type="ECO:0000259" key="2">
    <source>
        <dbReference type="Pfam" id="PF03551"/>
    </source>
</evidence>
<dbReference type="InterPro" id="IPR036388">
    <property type="entry name" value="WH-like_DNA-bd_sf"/>
</dbReference>
<organism evidence="3 4">
    <name type="scientific">Caenibius tardaugens NBRC 16725</name>
    <dbReference type="NCBI Taxonomy" id="1219035"/>
    <lineage>
        <taxon>Bacteria</taxon>
        <taxon>Pseudomonadati</taxon>
        <taxon>Pseudomonadota</taxon>
        <taxon>Alphaproteobacteria</taxon>
        <taxon>Sphingomonadales</taxon>
        <taxon>Erythrobacteraceae</taxon>
        <taxon>Caenibius</taxon>
    </lineage>
</organism>
<comment type="caution">
    <text evidence="3">The sequence shown here is derived from an EMBL/GenBank/DDBJ whole genome shotgun (WGS) entry which is preliminary data.</text>
</comment>